<proteinExistence type="predicted"/>
<evidence type="ECO:0000313" key="1">
    <source>
        <dbReference type="EMBL" id="KYF32198.1"/>
    </source>
</evidence>
<protein>
    <submittedName>
        <fullName evidence="1">Putative esterase</fullName>
    </submittedName>
</protein>
<evidence type="ECO:0000313" key="2">
    <source>
        <dbReference type="Proteomes" id="UP000075442"/>
    </source>
</evidence>
<dbReference type="Gene3D" id="3.40.50.1820">
    <property type="entry name" value="alpha/beta hydrolase"/>
    <property type="match status" value="1"/>
</dbReference>
<dbReference type="PANTHER" id="PTHR48098:SF6">
    <property type="entry name" value="FERRI-BACILLIBACTIN ESTERASE BESA"/>
    <property type="match status" value="1"/>
</dbReference>
<reference evidence="1 2" key="1">
    <citation type="submission" date="2016-01" db="EMBL/GenBank/DDBJ databases">
        <title>Highly variable Streptococcus oralis 1 are common among viridans streptococci isolated from primates.</title>
        <authorList>
            <person name="Denapaite D."/>
            <person name="Rieger M."/>
            <person name="Koendgen S."/>
            <person name="Brueckner R."/>
            <person name="Ochigava I."/>
            <person name="Kappeler P."/>
            <person name="Maetz-Rensing K."/>
            <person name="Leendertz F."/>
        </authorList>
    </citation>
    <scope>NUCLEOTIDE SEQUENCE [LARGE SCALE GENOMIC DNA]</scope>
    <source>
        <strain evidence="1 2">M3-1</strain>
    </source>
</reference>
<dbReference type="PANTHER" id="PTHR48098">
    <property type="entry name" value="ENTEROCHELIN ESTERASE-RELATED"/>
    <property type="match status" value="1"/>
</dbReference>
<dbReference type="AlphaFoldDB" id="A0A150NFE5"/>
<dbReference type="InterPro" id="IPR050583">
    <property type="entry name" value="Mycobacterial_A85_antigen"/>
</dbReference>
<dbReference type="PATRIC" id="fig|28037.235.peg.2371"/>
<dbReference type="SUPFAM" id="SSF53474">
    <property type="entry name" value="alpha/beta-Hydrolases"/>
    <property type="match status" value="1"/>
</dbReference>
<dbReference type="InterPro" id="IPR000801">
    <property type="entry name" value="Esterase-like"/>
</dbReference>
<dbReference type="InterPro" id="IPR029058">
    <property type="entry name" value="AB_hydrolase_fold"/>
</dbReference>
<dbReference type="Proteomes" id="UP000075442">
    <property type="component" value="Unassembled WGS sequence"/>
</dbReference>
<sequence>MNQSYFYLKMKEHKLKVPYTGKERRVRVLLPKDYEKDTDRSYPVVYFHDGQNVFYSKESFIGHSWKIIPAIKRNPDISRMIVVAIDNDGMGRMNEYAAWKFQESPIPGQQFGGKGVEYAEFVMEVVKPFIDETYRTKADRQHTAMIGSSLGGNITQFIGLEYQDQIGCLGVFSSANWLHQEAFNRYIERKKLSPDQRIFIYVGTEEADDTDKTLMAGNIKQAYIDSSLRYYHDLIAGGVHLDNLVLKVQSGAIHSEIPWSENLPDCLRFLQRNGKLEKEKSQCILKTLATGVAILTVKCTLIVMDMLGFQLWFLLHQVAVTMNTMILA</sequence>
<accession>A0A150NFE5</accession>
<comment type="caution">
    <text evidence="1">The sequence shown here is derived from an EMBL/GenBank/DDBJ whole genome shotgun (WGS) entry which is preliminary data.</text>
</comment>
<name>A0A150NFE5_STRMT</name>
<dbReference type="Pfam" id="PF00756">
    <property type="entry name" value="Esterase"/>
    <property type="match status" value="1"/>
</dbReference>
<dbReference type="EMBL" id="LROU01000154">
    <property type="protein sequence ID" value="KYF32198.1"/>
    <property type="molecule type" value="Genomic_DNA"/>
</dbReference>
<gene>
    <name evidence="1" type="ORF">SMIM3I_01211</name>
</gene>
<organism evidence="1 2">
    <name type="scientific">Streptococcus mitis</name>
    <dbReference type="NCBI Taxonomy" id="28037"/>
    <lineage>
        <taxon>Bacteria</taxon>
        <taxon>Bacillati</taxon>
        <taxon>Bacillota</taxon>
        <taxon>Bacilli</taxon>
        <taxon>Lactobacillales</taxon>
        <taxon>Streptococcaceae</taxon>
        <taxon>Streptococcus</taxon>
        <taxon>Streptococcus mitis group</taxon>
    </lineage>
</organism>